<comment type="caution">
    <text evidence="3">The sequence shown here is derived from an EMBL/GenBank/DDBJ whole genome shotgun (WGS) entry which is preliminary data.</text>
</comment>
<dbReference type="RefSeq" id="WP_133850590.1">
    <property type="nucleotide sequence ID" value="NZ_SNXZ01000003.1"/>
</dbReference>
<dbReference type="InterPro" id="IPR011335">
    <property type="entry name" value="Restrct_endonuc-II-like"/>
</dbReference>
<dbReference type="GO" id="GO:0003676">
    <property type="term" value="F:nucleic acid binding"/>
    <property type="evidence" value="ECO:0007669"/>
    <property type="project" value="InterPro"/>
</dbReference>
<dbReference type="CDD" id="cd20736">
    <property type="entry name" value="PoNe_Nuclease"/>
    <property type="match status" value="1"/>
</dbReference>
<dbReference type="GO" id="GO:0004519">
    <property type="term" value="F:endonuclease activity"/>
    <property type="evidence" value="ECO:0007669"/>
    <property type="project" value="UniProtKB-KW"/>
</dbReference>
<keyword evidence="3" id="KW-0540">Nuclease</keyword>
<dbReference type="NCBIfam" id="TIGR00252">
    <property type="entry name" value="YraN family protein"/>
    <property type="match status" value="1"/>
</dbReference>
<dbReference type="PANTHER" id="PTHR34039">
    <property type="entry name" value="UPF0102 PROTEIN YRAN"/>
    <property type="match status" value="1"/>
</dbReference>
<comment type="similarity">
    <text evidence="1 2">Belongs to the UPF0102 family.</text>
</comment>
<sequence length="121" mass="13731">MGIKLDHRDLGRRGEWLAERYLRKHGLKVLGRNWRCPAGELDLIATDGKRLIFCEVKTRGGTGYGAPAEAVTEDKARRIRRLARLWRDASRSPLQDSRYDIISVLWPPGGVPRIEHLAGAF</sequence>
<evidence type="ECO:0000256" key="2">
    <source>
        <dbReference type="HAMAP-Rule" id="MF_00048"/>
    </source>
</evidence>
<dbReference type="SUPFAM" id="SSF52980">
    <property type="entry name" value="Restriction endonuclease-like"/>
    <property type="match status" value="1"/>
</dbReference>
<dbReference type="HAMAP" id="MF_00048">
    <property type="entry name" value="UPF0102"/>
    <property type="match status" value="1"/>
</dbReference>
<dbReference type="InterPro" id="IPR011856">
    <property type="entry name" value="tRNA_endonuc-like_dom_sf"/>
</dbReference>
<dbReference type="Proteomes" id="UP000295444">
    <property type="component" value="Unassembled WGS sequence"/>
</dbReference>
<dbReference type="NCBIfam" id="NF009150">
    <property type="entry name" value="PRK12497.1-3"/>
    <property type="match status" value="1"/>
</dbReference>
<dbReference type="PANTHER" id="PTHR34039:SF1">
    <property type="entry name" value="UPF0102 PROTEIN YRAN"/>
    <property type="match status" value="1"/>
</dbReference>
<dbReference type="EMBL" id="SNXZ01000003">
    <property type="protein sequence ID" value="TDP97376.1"/>
    <property type="molecule type" value="Genomic_DNA"/>
</dbReference>
<keyword evidence="3" id="KW-0255">Endonuclease</keyword>
<keyword evidence="3" id="KW-0378">Hydrolase</keyword>
<protein>
    <recommendedName>
        <fullName evidence="2">UPF0102 protein EV186_103340</fullName>
    </recommendedName>
</protein>
<evidence type="ECO:0000313" key="4">
    <source>
        <dbReference type="Proteomes" id="UP000295444"/>
    </source>
</evidence>
<reference evidence="3 4" key="1">
    <citation type="submission" date="2019-03" db="EMBL/GenBank/DDBJ databases">
        <title>Genomic Encyclopedia of Type Strains, Phase IV (KMG-IV): sequencing the most valuable type-strain genomes for metagenomic binning, comparative biology and taxonomic classification.</title>
        <authorList>
            <person name="Goeker M."/>
        </authorList>
    </citation>
    <scope>NUCLEOTIDE SEQUENCE [LARGE SCALE GENOMIC DNA]</scope>
    <source>
        <strain evidence="3 4">DSM 45361</strain>
    </source>
</reference>
<dbReference type="AlphaFoldDB" id="A0A4R6SEA5"/>
<dbReference type="Pfam" id="PF02021">
    <property type="entry name" value="UPF0102"/>
    <property type="match status" value="1"/>
</dbReference>
<dbReference type="InterPro" id="IPR003509">
    <property type="entry name" value="UPF0102_YraN-like"/>
</dbReference>
<keyword evidence="4" id="KW-1185">Reference proteome</keyword>
<name>A0A4R6SEA5_LABRH</name>
<accession>A0A4R6SEA5</accession>
<dbReference type="Gene3D" id="3.40.1350.10">
    <property type="match status" value="1"/>
</dbReference>
<gene>
    <name evidence="3" type="ORF">EV186_103340</name>
</gene>
<evidence type="ECO:0000256" key="1">
    <source>
        <dbReference type="ARBA" id="ARBA00006738"/>
    </source>
</evidence>
<proteinExistence type="inferred from homology"/>
<evidence type="ECO:0000313" key="3">
    <source>
        <dbReference type="EMBL" id="TDP97376.1"/>
    </source>
</evidence>
<dbReference type="NCBIfam" id="NF009154">
    <property type="entry name" value="PRK12497.3-3"/>
    <property type="match status" value="1"/>
</dbReference>
<organism evidence="3 4">
    <name type="scientific">Labedaea rhizosphaerae</name>
    <dbReference type="NCBI Taxonomy" id="598644"/>
    <lineage>
        <taxon>Bacteria</taxon>
        <taxon>Bacillati</taxon>
        <taxon>Actinomycetota</taxon>
        <taxon>Actinomycetes</taxon>
        <taxon>Pseudonocardiales</taxon>
        <taxon>Pseudonocardiaceae</taxon>
        <taxon>Labedaea</taxon>
    </lineage>
</organism>
<dbReference type="OrthoDB" id="9794876at2"/>